<dbReference type="InterPro" id="IPR020846">
    <property type="entry name" value="MFS_dom"/>
</dbReference>
<dbReference type="InterPro" id="IPR050360">
    <property type="entry name" value="MFS_Sugar_Transporters"/>
</dbReference>
<dbReference type="InterPro" id="IPR003663">
    <property type="entry name" value="Sugar/inositol_transpt"/>
</dbReference>
<feature type="transmembrane region" description="Helical" evidence="10">
    <location>
        <begin position="403"/>
        <end position="422"/>
    </location>
</feature>
<dbReference type="InterPro" id="IPR005828">
    <property type="entry name" value="MFS_sugar_transport-like"/>
</dbReference>
<feature type="transmembrane region" description="Helical" evidence="10">
    <location>
        <begin position="180"/>
        <end position="201"/>
    </location>
</feature>
<dbReference type="PROSITE" id="PS50850">
    <property type="entry name" value="MFS"/>
    <property type="match status" value="1"/>
</dbReference>
<feature type="transmembrane region" description="Helical" evidence="10">
    <location>
        <begin position="92"/>
        <end position="110"/>
    </location>
</feature>
<dbReference type="InParanoid" id="S8F6Z2"/>
<dbReference type="SUPFAM" id="SSF103473">
    <property type="entry name" value="MFS general substrate transporter"/>
    <property type="match status" value="1"/>
</dbReference>
<evidence type="ECO:0000256" key="6">
    <source>
        <dbReference type="ARBA" id="ARBA00023136"/>
    </source>
</evidence>
<evidence type="ECO:0000256" key="7">
    <source>
        <dbReference type="ARBA" id="ARBA00049119"/>
    </source>
</evidence>
<dbReference type="EMBL" id="KE504226">
    <property type="protein sequence ID" value="EPS94654.1"/>
    <property type="molecule type" value="Genomic_DNA"/>
</dbReference>
<feature type="domain" description="Major facilitator superfamily (MFS) profile" evidence="11">
    <location>
        <begin position="22"/>
        <end position="456"/>
    </location>
</feature>
<dbReference type="eggNOG" id="KOG0254">
    <property type="taxonomic scope" value="Eukaryota"/>
</dbReference>
<feature type="transmembrane region" description="Helical" evidence="10">
    <location>
        <begin position="308"/>
        <end position="330"/>
    </location>
</feature>
<evidence type="ECO:0000256" key="2">
    <source>
        <dbReference type="ARBA" id="ARBA00010992"/>
    </source>
</evidence>
<keyword evidence="4 10" id="KW-0812">Transmembrane</keyword>
<dbReference type="AlphaFoldDB" id="S8F6Z2"/>
<dbReference type="GO" id="GO:0005351">
    <property type="term" value="F:carbohydrate:proton symporter activity"/>
    <property type="evidence" value="ECO:0007669"/>
    <property type="project" value="TreeGrafter"/>
</dbReference>
<keyword evidence="13" id="KW-1185">Reference proteome</keyword>
<feature type="transmembrane region" description="Helical" evidence="10">
    <location>
        <begin position="434"/>
        <end position="452"/>
    </location>
</feature>
<gene>
    <name evidence="12" type="ORF">FOMPIDRAFT_1133925</name>
</gene>
<protein>
    <recommendedName>
        <fullName evidence="11">Major facilitator superfamily (MFS) profile domain-containing protein</fullName>
    </recommendedName>
</protein>
<dbReference type="FunFam" id="1.20.1250.20:FF:000090">
    <property type="entry name" value="MFS sugar transporter, putative"/>
    <property type="match status" value="1"/>
</dbReference>
<feature type="transmembrane region" description="Helical" evidence="10">
    <location>
        <begin position="157"/>
        <end position="174"/>
    </location>
</feature>
<keyword evidence="3 8" id="KW-0813">Transport</keyword>
<evidence type="ECO:0000256" key="3">
    <source>
        <dbReference type="ARBA" id="ARBA00022448"/>
    </source>
</evidence>
<feature type="transmembrane region" description="Helical" evidence="10">
    <location>
        <begin position="59"/>
        <end position="80"/>
    </location>
</feature>
<comment type="catalytic activity">
    <reaction evidence="7">
        <text>myo-inositol(out) + H(+)(out) = myo-inositol(in) + H(+)(in)</text>
        <dbReference type="Rhea" id="RHEA:60364"/>
        <dbReference type="ChEBI" id="CHEBI:15378"/>
        <dbReference type="ChEBI" id="CHEBI:17268"/>
    </reaction>
</comment>
<feature type="transmembrane region" description="Helical" evidence="10">
    <location>
        <begin position="337"/>
        <end position="360"/>
    </location>
</feature>
<dbReference type="Gene3D" id="1.20.1250.20">
    <property type="entry name" value="MFS general substrate transporter like domains"/>
    <property type="match status" value="1"/>
</dbReference>
<evidence type="ECO:0000256" key="10">
    <source>
        <dbReference type="SAM" id="Phobius"/>
    </source>
</evidence>
<feature type="transmembrane region" description="Helical" evidence="10">
    <location>
        <begin position="12"/>
        <end position="35"/>
    </location>
</feature>
<dbReference type="PROSITE" id="PS00217">
    <property type="entry name" value="SUGAR_TRANSPORT_2"/>
    <property type="match status" value="1"/>
</dbReference>
<dbReference type="PANTHER" id="PTHR48022">
    <property type="entry name" value="PLASTIDIC GLUCOSE TRANSPORTER 4"/>
    <property type="match status" value="1"/>
</dbReference>
<dbReference type="OrthoDB" id="2544694at2759"/>
<dbReference type="PANTHER" id="PTHR48022:SF28">
    <property type="entry name" value="MAJOR FACILITATOR SUPERFAMILY (MFS) PROFILE DOMAIN-CONTAINING PROTEIN-RELATED"/>
    <property type="match status" value="1"/>
</dbReference>
<sequence length="556" mass="61723">MTILPTKLGVNGLRGTALVGMLTSVCSTGFCLFGYDQGVMSGVVVSKYWLDQMGNPSTIMVSTITALYDVGAIAGAIAAAFTTEPLGRKRTLIIGATILLIGTILMGSCVERVQMIVARILTGVGVGYITSVTPVYQSEVTLPEHRGWQLCCQMSSMLFGLMIAYWINYGFFFYDGQVQWRFPLLFQCVFAIYVIFMTMFMPETPRWLMRHETSPARGIEVLARLRDLPTDHEIVVKEAQEIMDALELESKEEGSWGDLFKDGGIAANKRFYLALGIQFMQQLTGINIVTYYAPTLFESSLHMSQEMALFLGCWLQVWYIVASFVTWYTIDRVGRRNLWLTFAIGQMIVLVLEAICVAVDNSRAGIAAVFFVFLYEAFFTWGWMGTVWVYPAEILPLKIRAKGAALAAAADFLGNFLVVEITPPALESIQWRTYVIFAVFNLVIAAIVWACYPETAGISLEKIDDLFRPERSETSSEVEAVNSWTSALQWSAVPRAGAAVQRARAERRAKAAARGDVEEEAIATSSMAHMGVKAEEVSVEEREKVADERVESVKAS</sequence>
<dbReference type="NCBIfam" id="TIGR00879">
    <property type="entry name" value="SP"/>
    <property type="match status" value="1"/>
</dbReference>
<dbReference type="HOGENOM" id="CLU_001265_30_3_1"/>
<evidence type="ECO:0000259" key="11">
    <source>
        <dbReference type="PROSITE" id="PS50850"/>
    </source>
</evidence>
<dbReference type="Proteomes" id="UP000015241">
    <property type="component" value="Unassembled WGS sequence"/>
</dbReference>
<evidence type="ECO:0000256" key="5">
    <source>
        <dbReference type="ARBA" id="ARBA00022989"/>
    </source>
</evidence>
<comment type="similarity">
    <text evidence="2 8">Belongs to the major facilitator superfamily. Sugar transporter (TC 2.A.1.1) family.</text>
</comment>
<proteinExistence type="inferred from homology"/>
<evidence type="ECO:0000256" key="9">
    <source>
        <dbReference type="SAM" id="MobiDB-lite"/>
    </source>
</evidence>
<dbReference type="STRING" id="743788.S8F6Z2"/>
<name>S8F6Z2_FOMSC</name>
<evidence type="ECO:0000256" key="4">
    <source>
        <dbReference type="ARBA" id="ARBA00022692"/>
    </source>
</evidence>
<evidence type="ECO:0000313" key="12">
    <source>
        <dbReference type="EMBL" id="EPS94654.1"/>
    </source>
</evidence>
<evidence type="ECO:0000256" key="1">
    <source>
        <dbReference type="ARBA" id="ARBA00004141"/>
    </source>
</evidence>
<keyword evidence="6 10" id="KW-0472">Membrane</keyword>
<evidence type="ECO:0000313" key="13">
    <source>
        <dbReference type="Proteomes" id="UP000015241"/>
    </source>
</evidence>
<dbReference type="InterPro" id="IPR005829">
    <property type="entry name" value="Sugar_transporter_CS"/>
</dbReference>
<dbReference type="InterPro" id="IPR036259">
    <property type="entry name" value="MFS_trans_sf"/>
</dbReference>
<dbReference type="Pfam" id="PF00083">
    <property type="entry name" value="Sugar_tr"/>
    <property type="match status" value="1"/>
</dbReference>
<feature type="region of interest" description="Disordered" evidence="9">
    <location>
        <begin position="532"/>
        <end position="556"/>
    </location>
</feature>
<feature type="transmembrane region" description="Helical" evidence="10">
    <location>
        <begin position="271"/>
        <end position="293"/>
    </location>
</feature>
<evidence type="ECO:0000256" key="8">
    <source>
        <dbReference type="RuleBase" id="RU003346"/>
    </source>
</evidence>
<dbReference type="PRINTS" id="PR00171">
    <property type="entry name" value="SUGRTRNSPORT"/>
</dbReference>
<reference evidence="12 13" key="1">
    <citation type="journal article" date="2012" name="Science">
        <title>The Paleozoic origin of enzymatic lignin decomposition reconstructed from 31 fungal genomes.</title>
        <authorList>
            <person name="Floudas D."/>
            <person name="Binder M."/>
            <person name="Riley R."/>
            <person name="Barry K."/>
            <person name="Blanchette R.A."/>
            <person name="Henrissat B."/>
            <person name="Martinez A.T."/>
            <person name="Otillar R."/>
            <person name="Spatafora J.W."/>
            <person name="Yadav J.S."/>
            <person name="Aerts A."/>
            <person name="Benoit I."/>
            <person name="Boyd A."/>
            <person name="Carlson A."/>
            <person name="Copeland A."/>
            <person name="Coutinho P.M."/>
            <person name="de Vries R.P."/>
            <person name="Ferreira P."/>
            <person name="Findley K."/>
            <person name="Foster B."/>
            <person name="Gaskell J."/>
            <person name="Glotzer D."/>
            <person name="Gorecki P."/>
            <person name="Heitman J."/>
            <person name="Hesse C."/>
            <person name="Hori C."/>
            <person name="Igarashi K."/>
            <person name="Jurgens J.A."/>
            <person name="Kallen N."/>
            <person name="Kersten P."/>
            <person name="Kohler A."/>
            <person name="Kuees U."/>
            <person name="Kumar T.K.A."/>
            <person name="Kuo A."/>
            <person name="LaButti K."/>
            <person name="Larrondo L.F."/>
            <person name="Lindquist E."/>
            <person name="Ling A."/>
            <person name="Lombard V."/>
            <person name="Lucas S."/>
            <person name="Lundell T."/>
            <person name="Martin R."/>
            <person name="McLaughlin D.J."/>
            <person name="Morgenstern I."/>
            <person name="Morin E."/>
            <person name="Murat C."/>
            <person name="Nagy L.G."/>
            <person name="Nolan M."/>
            <person name="Ohm R.A."/>
            <person name="Patyshakuliyeva A."/>
            <person name="Rokas A."/>
            <person name="Ruiz-Duenas F.J."/>
            <person name="Sabat G."/>
            <person name="Salamov A."/>
            <person name="Samejima M."/>
            <person name="Schmutz J."/>
            <person name="Slot J.C."/>
            <person name="St John F."/>
            <person name="Stenlid J."/>
            <person name="Sun H."/>
            <person name="Sun S."/>
            <person name="Syed K."/>
            <person name="Tsang A."/>
            <person name="Wiebenga A."/>
            <person name="Young D."/>
            <person name="Pisabarro A."/>
            <person name="Eastwood D.C."/>
            <person name="Martin F."/>
            <person name="Cullen D."/>
            <person name="Grigoriev I.V."/>
            <person name="Hibbett D.S."/>
        </authorList>
    </citation>
    <scope>NUCLEOTIDE SEQUENCE</scope>
    <source>
        <strain evidence="13">FP-58527</strain>
    </source>
</reference>
<comment type="subcellular location">
    <subcellularLocation>
        <location evidence="1">Membrane</location>
        <topology evidence="1">Multi-pass membrane protein</topology>
    </subcellularLocation>
</comment>
<accession>S8F6Z2</accession>
<dbReference type="GO" id="GO:0016020">
    <property type="term" value="C:membrane"/>
    <property type="evidence" value="ECO:0007669"/>
    <property type="project" value="UniProtKB-SubCell"/>
</dbReference>
<keyword evidence="5 10" id="KW-1133">Transmembrane helix</keyword>
<organism evidence="12 13">
    <name type="scientific">Fomitopsis schrenkii</name>
    <name type="common">Brown rot fungus</name>
    <dbReference type="NCBI Taxonomy" id="2126942"/>
    <lineage>
        <taxon>Eukaryota</taxon>
        <taxon>Fungi</taxon>
        <taxon>Dikarya</taxon>
        <taxon>Basidiomycota</taxon>
        <taxon>Agaricomycotina</taxon>
        <taxon>Agaricomycetes</taxon>
        <taxon>Polyporales</taxon>
        <taxon>Fomitopsis</taxon>
    </lineage>
</organism>
<feature type="transmembrane region" description="Helical" evidence="10">
    <location>
        <begin position="366"/>
        <end position="391"/>
    </location>
</feature>